<name>A0A0S4QNL0_9ACTN</name>
<dbReference type="SUPFAM" id="SSF53901">
    <property type="entry name" value="Thiolase-like"/>
    <property type="match status" value="2"/>
</dbReference>
<dbReference type="PANTHER" id="PTHR42870">
    <property type="entry name" value="ACETYL-COA C-ACETYLTRANSFERASE"/>
    <property type="match status" value="1"/>
</dbReference>
<dbReference type="InterPro" id="IPR002155">
    <property type="entry name" value="Thiolase"/>
</dbReference>
<feature type="domain" description="Thiolase C-terminal" evidence="1">
    <location>
        <begin position="265"/>
        <end position="383"/>
    </location>
</feature>
<dbReference type="Pfam" id="PF22691">
    <property type="entry name" value="Thiolase_C_1"/>
    <property type="match status" value="1"/>
</dbReference>
<dbReference type="PIRSF" id="PIRSF000429">
    <property type="entry name" value="Ac-CoA_Ac_transf"/>
    <property type="match status" value="1"/>
</dbReference>
<dbReference type="EMBL" id="FAOZ01000008">
    <property type="protein sequence ID" value="CUU56687.1"/>
    <property type="molecule type" value="Genomic_DNA"/>
</dbReference>
<evidence type="ECO:0000313" key="2">
    <source>
        <dbReference type="EMBL" id="CUU56687.1"/>
    </source>
</evidence>
<dbReference type="Proteomes" id="UP000198802">
    <property type="component" value="Unassembled WGS sequence"/>
</dbReference>
<evidence type="ECO:0000313" key="3">
    <source>
        <dbReference type="Proteomes" id="UP000198802"/>
    </source>
</evidence>
<dbReference type="InterPro" id="IPR055140">
    <property type="entry name" value="Thiolase_C_2"/>
</dbReference>
<organism evidence="2 3">
    <name type="scientific">Parafrankia irregularis</name>
    <dbReference type="NCBI Taxonomy" id="795642"/>
    <lineage>
        <taxon>Bacteria</taxon>
        <taxon>Bacillati</taxon>
        <taxon>Actinomycetota</taxon>
        <taxon>Actinomycetes</taxon>
        <taxon>Frankiales</taxon>
        <taxon>Frankiaceae</taxon>
        <taxon>Parafrankia</taxon>
    </lineage>
</organism>
<keyword evidence="3" id="KW-1185">Reference proteome</keyword>
<sequence>MSGSDGRRPEDAALITGVGRSAIGRRLRVDPWVLTADSALAAIADAGLTPDDIDGVSTYPGAFWSTPGITGAGVDDVRAMLGLNLRWHTGGGELAGQLGSIVNAVLAVAAGLATHVLCFRTVWESTAQEGFGGRSATLLGGGGTPGQPVRFGRELTQWSTPFGIGYPCYAAMEMQRRIELAGASREKFATLALVTRAYAARNEAAVYRDPLTLDEYLGARMISDPICVYDCDVPVDGSVAFVVSNAAAAGDPGRALRLEAMGSASGFDESAAMMWERTDLKPADVDLAQVYDGFSVYALRWLEALGFCGRHEALDFIEGGDRIGPTGDLPLNTGGGQLSGGRLHGYGGLLEACLQLRGEAGAHQLPTARQLAVVTSGAESFTSSLLVGAPR</sequence>
<proteinExistence type="predicted"/>
<evidence type="ECO:0000259" key="1">
    <source>
        <dbReference type="Pfam" id="PF22691"/>
    </source>
</evidence>
<accession>A0A0S4QNL0</accession>
<dbReference type="AlphaFoldDB" id="A0A0S4QNL0"/>
<reference evidence="3" key="1">
    <citation type="submission" date="2015-11" db="EMBL/GenBank/DDBJ databases">
        <authorList>
            <person name="Varghese N."/>
        </authorList>
    </citation>
    <scope>NUCLEOTIDE SEQUENCE [LARGE SCALE GENOMIC DNA]</scope>
    <source>
        <strain evidence="3">DSM 45899</strain>
    </source>
</reference>
<dbReference type="GO" id="GO:0016747">
    <property type="term" value="F:acyltransferase activity, transferring groups other than amino-acyl groups"/>
    <property type="evidence" value="ECO:0007669"/>
    <property type="project" value="InterPro"/>
</dbReference>
<dbReference type="RefSeq" id="WP_165615654.1">
    <property type="nucleotide sequence ID" value="NZ_FAOZ01000008.1"/>
</dbReference>
<keyword evidence="2" id="KW-0808">Transferase</keyword>
<dbReference type="InterPro" id="IPR016039">
    <property type="entry name" value="Thiolase-like"/>
</dbReference>
<dbReference type="CDD" id="cd00829">
    <property type="entry name" value="SCP-x_thiolase"/>
    <property type="match status" value="1"/>
</dbReference>
<dbReference type="PANTHER" id="PTHR42870:SF1">
    <property type="entry name" value="NON-SPECIFIC LIPID-TRANSFER PROTEIN-LIKE 2"/>
    <property type="match status" value="1"/>
</dbReference>
<protein>
    <submittedName>
        <fullName evidence="2">Acetyl-CoA acetyltransferase</fullName>
    </submittedName>
</protein>
<dbReference type="Gene3D" id="3.40.47.10">
    <property type="match status" value="1"/>
</dbReference>
<gene>
    <name evidence="2" type="ORF">Ga0074812_108215</name>
</gene>